<dbReference type="OrthoDB" id="7227504at2"/>
<evidence type="ECO:0000313" key="2">
    <source>
        <dbReference type="EMBL" id="PAL24762.1"/>
    </source>
</evidence>
<accession>A0A270BI98</accession>
<dbReference type="GeneID" id="98302006"/>
<sequence>MTTQDSKPWWATSYPDRYYAYANTTVTLGGDPTVGWVDVAMFSSAPAWLPAASDLVAQTDAAWSARSLVNQIIKDGKVQTYALPADEAAQGTSTSTSASTQGSTATA</sequence>
<dbReference type="EMBL" id="NDFP01000008">
    <property type="protein sequence ID" value="PAL24762.1"/>
    <property type="molecule type" value="Genomic_DNA"/>
</dbReference>
<organism evidence="2 3">
    <name type="scientific">Acetobacter syzygii</name>
    <dbReference type="NCBI Taxonomy" id="146476"/>
    <lineage>
        <taxon>Bacteria</taxon>
        <taxon>Pseudomonadati</taxon>
        <taxon>Pseudomonadota</taxon>
        <taxon>Alphaproteobacteria</taxon>
        <taxon>Acetobacterales</taxon>
        <taxon>Acetobacteraceae</taxon>
        <taxon>Acetobacter</taxon>
    </lineage>
</organism>
<gene>
    <name evidence="2" type="ORF">B9K05_08675</name>
</gene>
<dbReference type="Proteomes" id="UP000216033">
    <property type="component" value="Unassembled WGS sequence"/>
</dbReference>
<dbReference type="RefSeq" id="WP_048853359.1">
    <property type="nucleotide sequence ID" value="NZ_BAMZ01000008.1"/>
</dbReference>
<proteinExistence type="predicted"/>
<protein>
    <submittedName>
        <fullName evidence="2">Uncharacterized protein</fullName>
    </submittedName>
</protein>
<feature type="region of interest" description="Disordered" evidence="1">
    <location>
        <begin position="85"/>
        <end position="107"/>
    </location>
</feature>
<dbReference type="AlphaFoldDB" id="A0A270BI98"/>
<feature type="compositionally biased region" description="Low complexity" evidence="1">
    <location>
        <begin position="88"/>
        <end position="107"/>
    </location>
</feature>
<dbReference type="STRING" id="1231343.Absy_008_199"/>
<evidence type="ECO:0000256" key="1">
    <source>
        <dbReference type="SAM" id="MobiDB-lite"/>
    </source>
</evidence>
<name>A0A270BI98_9PROT</name>
<keyword evidence="3" id="KW-1185">Reference proteome</keyword>
<evidence type="ECO:0000313" key="3">
    <source>
        <dbReference type="Proteomes" id="UP000216033"/>
    </source>
</evidence>
<comment type="caution">
    <text evidence="2">The sequence shown here is derived from an EMBL/GenBank/DDBJ whole genome shotgun (WGS) entry which is preliminary data.</text>
</comment>
<reference evidence="2 3" key="1">
    <citation type="submission" date="2017-04" db="EMBL/GenBank/DDBJ databases">
        <title>Kefir bacterial isolates.</title>
        <authorList>
            <person name="Kim Y."/>
            <person name="Blasche S."/>
            <person name="Patil K.R."/>
        </authorList>
    </citation>
    <scope>NUCLEOTIDE SEQUENCE [LARGE SCALE GENOMIC DNA]</scope>
    <source>
        <strain evidence="2 3">KR-2</strain>
    </source>
</reference>